<name>A0A238JHX4_9RHOB</name>
<dbReference type="RefSeq" id="WP_099248391.1">
    <property type="nucleotide sequence ID" value="NZ_FXXP01000003.1"/>
</dbReference>
<dbReference type="PANTHER" id="PTHR15462:SF8">
    <property type="entry name" value="SERINE PROTEASE"/>
    <property type="match status" value="1"/>
</dbReference>
<dbReference type="PRINTS" id="PR00722">
    <property type="entry name" value="CHYMOTRYPSIN"/>
</dbReference>
<dbReference type="SUPFAM" id="SSF50494">
    <property type="entry name" value="Trypsin-like serine proteases"/>
    <property type="match status" value="1"/>
</dbReference>
<sequence>MRQLVFLISFLFLIPQTALAFDVMDRRGELLGWEGVGRVDTGGGYCTGTLIARDVVLTAAHCVYADNGKPIPASRMRFKAGYHHGKSIAARRVVKWVAAPGYRQESGGLISGQMMSQDVALLKLDREIFSAEADPFKVQQSAAPGSAVSVVSYGRGRSEVLSREAKCNVTQTYRGGVLGMDCNVTFGSSGAPVFMKEDGRLRILAIVSAGGKTRDGRKEAYAALASSHVASLMAELRNDAARAKPTTGVKRVTIGQRTPTGPRFIRP</sequence>
<proteinExistence type="predicted"/>
<dbReference type="InterPro" id="IPR050966">
    <property type="entry name" value="Glutamyl_endopeptidase"/>
</dbReference>
<dbReference type="PROSITE" id="PS00134">
    <property type="entry name" value="TRYPSIN_HIS"/>
    <property type="match status" value="1"/>
</dbReference>
<dbReference type="EMBL" id="FXXP01000003">
    <property type="protein sequence ID" value="SMX29804.1"/>
    <property type="molecule type" value="Genomic_DNA"/>
</dbReference>
<keyword evidence="5" id="KW-1185">Reference proteome</keyword>
<protein>
    <submittedName>
        <fullName evidence="4">Trypsin</fullName>
    </submittedName>
</protein>
<keyword evidence="1 2" id="KW-0732">Signal</keyword>
<dbReference type="InterPro" id="IPR009003">
    <property type="entry name" value="Peptidase_S1_PA"/>
</dbReference>
<evidence type="ECO:0000256" key="2">
    <source>
        <dbReference type="SAM" id="SignalP"/>
    </source>
</evidence>
<feature type="signal peptide" evidence="2">
    <location>
        <begin position="1"/>
        <end position="20"/>
    </location>
</feature>
<feature type="chain" id="PRO_5012104849" evidence="2">
    <location>
        <begin position="21"/>
        <end position="267"/>
    </location>
</feature>
<evidence type="ECO:0000313" key="4">
    <source>
        <dbReference type="EMBL" id="SMX29804.1"/>
    </source>
</evidence>
<evidence type="ECO:0000313" key="5">
    <source>
        <dbReference type="Proteomes" id="UP000225972"/>
    </source>
</evidence>
<organism evidence="4 5">
    <name type="scientific">Pelagimonas phthalicica</name>
    <dbReference type="NCBI Taxonomy" id="1037362"/>
    <lineage>
        <taxon>Bacteria</taxon>
        <taxon>Pseudomonadati</taxon>
        <taxon>Pseudomonadota</taxon>
        <taxon>Alphaproteobacteria</taxon>
        <taxon>Rhodobacterales</taxon>
        <taxon>Roseobacteraceae</taxon>
        <taxon>Pelagimonas</taxon>
    </lineage>
</organism>
<dbReference type="InterPro" id="IPR043504">
    <property type="entry name" value="Peptidase_S1_PA_chymotrypsin"/>
</dbReference>
<dbReference type="PROSITE" id="PS50240">
    <property type="entry name" value="TRYPSIN_DOM"/>
    <property type="match status" value="1"/>
</dbReference>
<dbReference type="GO" id="GO:0006508">
    <property type="term" value="P:proteolysis"/>
    <property type="evidence" value="ECO:0007669"/>
    <property type="project" value="InterPro"/>
</dbReference>
<dbReference type="GO" id="GO:0004252">
    <property type="term" value="F:serine-type endopeptidase activity"/>
    <property type="evidence" value="ECO:0007669"/>
    <property type="project" value="InterPro"/>
</dbReference>
<dbReference type="InterPro" id="IPR018114">
    <property type="entry name" value="TRYPSIN_HIS"/>
</dbReference>
<dbReference type="Proteomes" id="UP000225972">
    <property type="component" value="Unassembled WGS sequence"/>
</dbReference>
<feature type="domain" description="Peptidase S1" evidence="3">
    <location>
        <begin position="33"/>
        <end position="241"/>
    </location>
</feature>
<accession>A0A238JHX4</accession>
<evidence type="ECO:0000256" key="1">
    <source>
        <dbReference type="ARBA" id="ARBA00022729"/>
    </source>
</evidence>
<dbReference type="AlphaFoldDB" id="A0A238JHX4"/>
<dbReference type="Pfam" id="PF00089">
    <property type="entry name" value="Trypsin"/>
    <property type="match status" value="1"/>
</dbReference>
<reference evidence="5" key="1">
    <citation type="submission" date="2017-05" db="EMBL/GenBank/DDBJ databases">
        <authorList>
            <person name="Rodrigo-Torres L."/>
            <person name="Arahal R. D."/>
            <person name="Lucena T."/>
        </authorList>
    </citation>
    <scope>NUCLEOTIDE SEQUENCE [LARGE SCALE GENOMIC DNA]</scope>
    <source>
        <strain evidence="5">CECT 8649</strain>
    </source>
</reference>
<dbReference type="InterPro" id="IPR001254">
    <property type="entry name" value="Trypsin_dom"/>
</dbReference>
<dbReference type="OrthoDB" id="267336at2"/>
<dbReference type="InterPro" id="IPR001314">
    <property type="entry name" value="Peptidase_S1A"/>
</dbReference>
<dbReference type="PANTHER" id="PTHR15462">
    <property type="entry name" value="SERINE PROTEASE"/>
    <property type="match status" value="1"/>
</dbReference>
<gene>
    <name evidence="4" type="ORF">TRP8649_03943</name>
</gene>
<evidence type="ECO:0000259" key="3">
    <source>
        <dbReference type="PROSITE" id="PS50240"/>
    </source>
</evidence>
<dbReference type="Gene3D" id="2.40.10.10">
    <property type="entry name" value="Trypsin-like serine proteases"/>
    <property type="match status" value="2"/>
</dbReference>